<evidence type="ECO:0000256" key="1">
    <source>
        <dbReference type="PROSITE-ProRule" id="PRU00175"/>
    </source>
</evidence>
<dbReference type="OrthoDB" id="8062037at2759"/>
<name>A0A9W9QF26_9EURO</name>
<keyword evidence="1" id="KW-0863">Zinc-finger</keyword>
<protein>
    <submittedName>
        <fullName evidence="4">Uncharacterized protein</fullName>
    </submittedName>
</protein>
<gene>
    <name evidence="4" type="ORF">N7476_000766</name>
</gene>
<dbReference type="GO" id="GO:0061630">
    <property type="term" value="F:ubiquitin protein ligase activity"/>
    <property type="evidence" value="ECO:0007669"/>
    <property type="project" value="TreeGrafter"/>
</dbReference>
<feature type="compositionally biased region" description="Low complexity" evidence="2">
    <location>
        <begin position="1"/>
        <end position="17"/>
    </location>
</feature>
<feature type="region of interest" description="Disordered" evidence="2">
    <location>
        <begin position="182"/>
        <end position="205"/>
    </location>
</feature>
<feature type="region of interest" description="Disordered" evidence="2">
    <location>
        <begin position="1"/>
        <end position="25"/>
    </location>
</feature>
<dbReference type="PROSITE" id="PS50089">
    <property type="entry name" value="ZF_RING_2"/>
    <property type="match status" value="1"/>
</dbReference>
<feature type="region of interest" description="Disordered" evidence="2">
    <location>
        <begin position="351"/>
        <end position="430"/>
    </location>
</feature>
<dbReference type="GO" id="GO:0006511">
    <property type="term" value="P:ubiquitin-dependent protein catabolic process"/>
    <property type="evidence" value="ECO:0007669"/>
    <property type="project" value="TreeGrafter"/>
</dbReference>
<dbReference type="GO" id="GO:0008270">
    <property type="term" value="F:zinc ion binding"/>
    <property type="evidence" value="ECO:0007669"/>
    <property type="project" value="UniProtKB-KW"/>
</dbReference>
<reference evidence="4" key="1">
    <citation type="submission" date="2022-12" db="EMBL/GenBank/DDBJ databases">
        <authorList>
            <person name="Petersen C."/>
        </authorList>
    </citation>
    <scope>NUCLEOTIDE SEQUENCE</scope>
    <source>
        <strain evidence="4">IBT 21472</strain>
    </source>
</reference>
<dbReference type="PANTHER" id="PTHR22765">
    <property type="entry name" value="RING FINGER AND PROTEASE ASSOCIATED DOMAIN-CONTAINING"/>
    <property type="match status" value="1"/>
</dbReference>
<feature type="compositionally biased region" description="Basic and acidic residues" evidence="2">
    <location>
        <begin position="363"/>
        <end position="374"/>
    </location>
</feature>
<evidence type="ECO:0000313" key="4">
    <source>
        <dbReference type="EMBL" id="KAJ5330983.1"/>
    </source>
</evidence>
<dbReference type="InterPro" id="IPR001841">
    <property type="entry name" value="Znf_RING"/>
</dbReference>
<dbReference type="EMBL" id="JAPZBO010000001">
    <property type="protein sequence ID" value="KAJ5330983.1"/>
    <property type="molecule type" value="Genomic_DNA"/>
</dbReference>
<feature type="compositionally biased region" description="Basic and acidic residues" evidence="2">
    <location>
        <begin position="405"/>
        <end position="414"/>
    </location>
</feature>
<dbReference type="InterPro" id="IPR051826">
    <property type="entry name" value="E3_ubiquitin-ligase_domain"/>
</dbReference>
<evidence type="ECO:0000256" key="3">
    <source>
        <dbReference type="SAM" id="Phobius"/>
    </source>
</evidence>
<dbReference type="Gene3D" id="3.30.40.10">
    <property type="entry name" value="Zinc/RING finger domain, C3HC4 (zinc finger)"/>
    <property type="match status" value="1"/>
</dbReference>
<comment type="caution">
    <text evidence="4">The sequence shown here is derived from an EMBL/GenBank/DDBJ whole genome shotgun (WGS) entry which is preliminary data.</text>
</comment>
<reference evidence="4" key="2">
    <citation type="journal article" date="2023" name="IMA Fungus">
        <title>Comparative genomic study of the Penicillium genus elucidates a diverse pangenome and 15 lateral gene transfer events.</title>
        <authorList>
            <person name="Petersen C."/>
            <person name="Sorensen T."/>
            <person name="Nielsen M.R."/>
            <person name="Sondergaard T.E."/>
            <person name="Sorensen J.L."/>
            <person name="Fitzpatrick D.A."/>
            <person name="Frisvad J.C."/>
            <person name="Nielsen K.L."/>
        </authorList>
    </citation>
    <scope>NUCLEOTIDE SEQUENCE</scope>
    <source>
        <strain evidence="4">IBT 21472</strain>
    </source>
</reference>
<dbReference type="GO" id="GO:0005737">
    <property type="term" value="C:cytoplasm"/>
    <property type="evidence" value="ECO:0007669"/>
    <property type="project" value="TreeGrafter"/>
</dbReference>
<dbReference type="Proteomes" id="UP001147746">
    <property type="component" value="Unassembled WGS sequence"/>
</dbReference>
<feature type="compositionally biased region" description="Polar residues" evidence="2">
    <location>
        <begin position="375"/>
        <end position="386"/>
    </location>
</feature>
<keyword evidence="1" id="KW-0479">Metal-binding</keyword>
<accession>A0A9W9QF26</accession>
<sequence>MPPSTTSSAGSAATTTSGSGGGGGGSNATSSPLLFFVALGFGVVFTNLWIIVGVKYCFRYNQRNRQLRSEETGEPIDLVAMPRAHRRRREKKLMTMDEVNERFPLVKYKVWRSSRANQGLPTEGGIIAPNSRPQSLKDDGAVVSAPVDVSTNAKSPPPQQGLMDSNKVHAQYPNSASEVRVLSTEEKAPAATEDPPTKGDANAAEEKWQHSLVNESIDLEEDDDEEGDHIRKAVPAELLPNPGDSCAICLDTIEDDDDIRGLTCGHAFHASCVDPWLTSRRACCPLCKTDYYVPKPRSQAAEMASASDRQGRRAASSRPDIIARPSRAAHSGSQAYPFRVHMAFTGRLFQPASLERPTGSPQAEERQRRMHSEPQDSSASPLQSKWSRFIPARLRGQSSRTPARTGERPLRESEAAASQPRTPGQLEAGT</sequence>
<dbReference type="AlphaFoldDB" id="A0A9W9QF26"/>
<organism evidence="4 5">
    <name type="scientific">Penicillium atrosanguineum</name>
    <dbReference type="NCBI Taxonomy" id="1132637"/>
    <lineage>
        <taxon>Eukaryota</taxon>
        <taxon>Fungi</taxon>
        <taxon>Dikarya</taxon>
        <taxon>Ascomycota</taxon>
        <taxon>Pezizomycotina</taxon>
        <taxon>Eurotiomycetes</taxon>
        <taxon>Eurotiomycetidae</taxon>
        <taxon>Eurotiales</taxon>
        <taxon>Aspergillaceae</taxon>
        <taxon>Penicillium</taxon>
    </lineage>
</organism>
<dbReference type="FunFam" id="3.30.40.10:FF:000539">
    <property type="entry name" value="Ring finger domain protein"/>
    <property type="match status" value="1"/>
</dbReference>
<evidence type="ECO:0000313" key="5">
    <source>
        <dbReference type="Proteomes" id="UP001147746"/>
    </source>
</evidence>
<keyword evidence="3" id="KW-1133">Transmembrane helix</keyword>
<dbReference type="SUPFAM" id="SSF57850">
    <property type="entry name" value="RING/U-box"/>
    <property type="match status" value="1"/>
</dbReference>
<dbReference type="Pfam" id="PF13639">
    <property type="entry name" value="zf-RING_2"/>
    <property type="match status" value="1"/>
</dbReference>
<proteinExistence type="predicted"/>
<feature type="transmembrane region" description="Helical" evidence="3">
    <location>
        <begin position="33"/>
        <end position="58"/>
    </location>
</feature>
<evidence type="ECO:0000256" key="2">
    <source>
        <dbReference type="SAM" id="MobiDB-lite"/>
    </source>
</evidence>
<keyword evidence="1" id="KW-0862">Zinc</keyword>
<keyword evidence="3" id="KW-0812">Transmembrane</keyword>
<dbReference type="SMART" id="SM00184">
    <property type="entry name" value="RING"/>
    <property type="match status" value="1"/>
</dbReference>
<feature type="region of interest" description="Disordered" evidence="2">
    <location>
        <begin position="119"/>
        <end position="138"/>
    </location>
</feature>
<dbReference type="PANTHER" id="PTHR22765:SF434">
    <property type="entry name" value="GB|AAD18119.1-RELATED"/>
    <property type="match status" value="1"/>
</dbReference>
<feature type="region of interest" description="Disordered" evidence="2">
    <location>
        <begin position="302"/>
        <end position="334"/>
    </location>
</feature>
<keyword evidence="3" id="KW-0472">Membrane</keyword>
<dbReference type="InterPro" id="IPR013083">
    <property type="entry name" value="Znf_RING/FYVE/PHD"/>
</dbReference>
<keyword evidence="5" id="KW-1185">Reference proteome</keyword>
<dbReference type="CDD" id="cd16473">
    <property type="entry name" value="RING-H2_RNF103"/>
    <property type="match status" value="1"/>
</dbReference>